<dbReference type="Pfam" id="PF00086">
    <property type="entry name" value="Thyroglobulin_1"/>
    <property type="match status" value="2"/>
</dbReference>
<dbReference type="AlphaFoldDB" id="A0A811LD35"/>
<dbReference type="InterPro" id="IPR036857">
    <property type="entry name" value="Thyroglobulin_1_sf"/>
</dbReference>
<accession>A0A811LD35</accession>
<reference evidence="6" key="1">
    <citation type="submission" date="2020-09" db="EMBL/GenBank/DDBJ databases">
        <authorList>
            <person name="Kikuchi T."/>
        </authorList>
    </citation>
    <scope>NUCLEOTIDE SEQUENCE</scope>
    <source>
        <strain evidence="6">SH1</strain>
    </source>
</reference>
<dbReference type="SMART" id="SM00131">
    <property type="entry name" value="KU"/>
    <property type="match status" value="1"/>
</dbReference>
<feature type="domain" description="Thyroglobulin type-1" evidence="5">
    <location>
        <begin position="75"/>
        <end position="137"/>
    </location>
</feature>
<evidence type="ECO:0000256" key="3">
    <source>
        <dbReference type="SAM" id="SignalP"/>
    </source>
</evidence>
<dbReference type="EMBL" id="CAJFCW020000005">
    <property type="protein sequence ID" value="CAG9120491.1"/>
    <property type="molecule type" value="Genomic_DNA"/>
</dbReference>
<evidence type="ECO:0000259" key="5">
    <source>
        <dbReference type="PROSITE" id="PS51162"/>
    </source>
</evidence>
<dbReference type="GO" id="GO:0004867">
    <property type="term" value="F:serine-type endopeptidase inhibitor activity"/>
    <property type="evidence" value="ECO:0007669"/>
    <property type="project" value="InterPro"/>
</dbReference>
<keyword evidence="1" id="KW-1015">Disulfide bond</keyword>
<feature type="signal peptide" evidence="3">
    <location>
        <begin position="1"/>
        <end position="17"/>
    </location>
</feature>
<dbReference type="Proteomes" id="UP000783686">
    <property type="component" value="Unassembled WGS sequence"/>
</dbReference>
<dbReference type="InterPro" id="IPR020901">
    <property type="entry name" value="Prtase_inh_Kunz-CS"/>
</dbReference>
<organism evidence="6 7">
    <name type="scientific">Bursaphelenchus okinawaensis</name>
    <dbReference type="NCBI Taxonomy" id="465554"/>
    <lineage>
        <taxon>Eukaryota</taxon>
        <taxon>Metazoa</taxon>
        <taxon>Ecdysozoa</taxon>
        <taxon>Nematoda</taxon>
        <taxon>Chromadorea</taxon>
        <taxon>Rhabditida</taxon>
        <taxon>Tylenchina</taxon>
        <taxon>Tylenchomorpha</taxon>
        <taxon>Aphelenchoidea</taxon>
        <taxon>Aphelenchoididae</taxon>
        <taxon>Bursaphelenchus</taxon>
    </lineage>
</organism>
<proteinExistence type="predicted"/>
<comment type="caution">
    <text evidence="2">Lacks conserved residue(s) required for the propagation of feature annotation.</text>
</comment>
<dbReference type="PROSITE" id="PS50279">
    <property type="entry name" value="BPTI_KUNITZ_2"/>
    <property type="match status" value="1"/>
</dbReference>
<dbReference type="PROSITE" id="PS51162">
    <property type="entry name" value="THYROGLOBULIN_1_2"/>
    <property type="match status" value="1"/>
</dbReference>
<dbReference type="Gene3D" id="4.10.800.10">
    <property type="entry name" value="Thyroglobulin type-1"/>
    <property type="match status" value="2"/>
</dbReference>
<dbReference type="SUPFAM" id="SSF57362">
    <property type="entry name" value="BPTI-like"/>
    <property type="match status" value="1"/>
</dbReference>
<feature type="chain" id="PRO_5044131729" description="BPTI/Kunitz inhibitor domain-containing protein" evidence="3">
    <location>
        <begin position="18"/>
        <end position="331"/>
    </location>
</feature>
<protein>
    <recommendedName>
        <fullName evidence="8">BPTI/Kunitz inhibitor domain-containing protein</fullName>
    </recommendedName>
</protein>
<dbReference type="EMBL" id="CAJFDH010000005">
    <property type="protein sequence ID" value="CAD5225159.1"/>
    <property type="molecule type" value="Genomic_DNA"/>
</dbReference>
<dbReference type="PROSITE" id="PS00484">
    <property type="entry name" value="THYROGLOBULIN_1_1"/>
    <property type="match status" value="1"/>
</dbReference>
<dbReference type="PANTHER" id="PTHR47248:SF9">
    <property type="entry name" value="BPTI_KUNITZ INHIBITOR DOMAIN-CONTAINING PROTEIN"/>
    <property type="match status" value="1"/>
</dbReference>
<dbReference type="Gene3D" id="4.10.410.10">
    <property type="entry name" value="Pancreatic trypsin inhibitor Kunitz domain"/>
    <property type="match status" value="1"/>
</dbReference>
<dbReference type="SMART" id="SM00211">
    <property type="entry name" value="TY"/>
    <property type="match status" value="2"/>
</dbReference>
<dbReference type="PROSITE" id="PS00280">
    <property type="entry name" value="BPTI_KUNITZ_1"/>
    <property type="match status" value="1"/>
</dbReference>
<name>A0A811LD35_9BILA</name>
<keyword evidence="7" id="KW-1185">Reference proteome</keyword>
<dbReference type="OrthoDB" id="4473401at2759"/>
<dbReference type="Pfam" id="PF00014">
    <property type="entry name" value="Kunitz_BPTI"/>
    <property type="match status" value="1"/>
</dbReference>
<evidence type="ECO:0000259" key="4">
    <source>
        <dbReference type="PROSITE" id="PS50279"/>
    </source>
</evidence>
<dbReference type="InterPro" id="IPR036880">
    <property type="entry name" value="Kunitz_BPTI_sf"/>
</dbReference>
<dbReference type="Proteomes" id="UP000614601">
    <property type="component" value="Unassembled WGS sequence"/>
</dbReference>
<keyword evidence="3" id="KW-0732">Signal</keyword>
<dbReference type="PANTHER" id="PTHR47248">
    <property type="entry name" value="PROTEIN CBG06772"/>
    <property type="match status" value="1"/>
</dbReference>
<evidence type="ECO:0008006" key="8">
    <source>
        <dbReference type="Google" id="ProtNLM"/>
    </source>
</evidence>
<evidence type="ECO:0000256" key="1">
    <source>
        <dbReference type="ARBA" id="ARBA00023157"/>
    </source>
</evidence>
<dbReference type="InterPro" id="IPR000716">
    <property type="entry name" value="Thyroglobulin_1"/>
</dbReference>
<comment type="caution">
    <text evidence="6">The sequence shown here is derived from an EMBL/GenBank/DDBJ whole genome shotgun (WGS) entry which is preliminary data.</text>
</comment>
<evidence type="ECO:0000313" key="7">
    <source>
        <dbReference type="Proteomes" id="UP000614601"/>
    </source>
</evidence>
<dbReference type="InterPro" id="IPR002223">
    <property type="entry name" value="Kunitz_BPTI"/>
</dbReference>
<sequence>MRRALFGVLLLIGITLAVKEGPCTISQPAHKFKCTSSGYFEVVQCIDDYCTCVDPRDGTEARHTRTISKTTQPECGMCHKEIVKVLDKKGNWFPQCNHKSGEYNREQCLKDDFCFCVDPKTGRRINSEVKKSSDINCSPHSFNDGDATYKPKNNYQEESPIGSPVCKLPKALGKMCSAAPSIRYYFDTETFECLAFRYNGCGGNDNNFDTQSECWSSCKLADFFSCSGLRKSARDFKGEHINCYAQPDSTKTQKCPAGYECINGPFTGLCCDKKNQDVFSRNYSPTCRKGKPVKVSSDGVDMVLLGKSCDDQFCPKKAECHQLEHFAHCCI</sequence>
<feature type="domain" description="BPTI/Kunitz inhibitor" evidence="4">
    <location>
        <begin position="166"/>
        <end position="218"/>
    </location>
</feature>
<evidence type="ECO:0000256" key="2">
    <source>
        <dbReference type="PROSITE-ProRule" id="PRU00500"/>
    </source>
</evidence>
<gene>
    <name evidence="6" type="ORF">BOKJ2_LOCUS11439</name>
</gene>
<evidence type="ECO:0000313" key="6">
    <source>
        <dbReference type="EMBL" id="CAD5225159.1"/>
    </source>
</evidence>
<dbReference type="InterPro" id="IPR052861">
    <property type="entry name" value="BPTI/Kunitz_domain"/>
</dbReference>
<dbReference type="SUPFAM" id="SSF57610">
    <property type="entry name" value="Thyroglobulin type-1 domain"/>
    <property type="match status" value="2"/>
</dbReference>